<dbReference type="AlphaFoldDB" id="A0AAV6JW47"/>
<dbReference type="EMBL" id="JACTNZ010000006">
    <property type="protein sequence ID" value="KAG5544390.1"/>
    <property type="molecule type" value="Genomic_DNA"/>
</dbReference>
<keyword evidence="5" id="KW-0539">Nucleus</keyword>
<dbReference type="PANTHER" id="PTHR23183:SF0">
    <property type="entry name" value="NUCLEOLAR PROTEIN 14"/>
    <property type="match status" value="1"/>
</dbReference>
<comment type="subcellular location">
    <subcellularLocation>
        <location evidence="1">Nucleus</location>
        <location evidence="1">Nucleolus</location>
    </subcellularLocation>
</comment>
<comment type="similarity">
    <text evidence="2">Belongs to the NOP14 family.</text>
</comment>
<dbReference type="Pfam" id="PF04147">
    <property type="entry name" value="Nop14"/>
    <property type="match status" value="1"/>
</dbReference>
<name>A0AAV6JW47_9ERIC</name>
<keyword evidence="7" id="KW-1133">Transmembrane helix</keyword>
<evidence type="ECO:0000256" key="7">
    <source>
        <dbReference type="SAM" id="Phobius"/>
    </source>
</evidence>
<feature type="transmembrane region" description="Helical" evidence="7">
    <location>
        <begin position="98"/>
        <end position="120"/>
    </location>
</feature>
<dbReference type="InterPro" id="IPR007276">
    <property type="entry name" value="Nop14"/>
</dbReference>
<sequence>MNPNSVQTVTAHWVSQNGTSGLENDTCPLEGMSCSTTRLILINQTNGDFPKPNRNHTTGHQRTRLNAAYLNRWNPRPTTGHESPPPVPDPMIGRQGPFAAALSGVAPFCVAGFGLVWFALVSSFSVQSVIILLGNCMLFTAAIALLAVFTYLVTKQSRKFCSEAITFIHNLLMAAMYKKPGRIQDSQTNLSRAEINYDPDRERAEMKKLKKRVRWEAQGAARELRKDNHFLSGRKEKDKAQLDEERAEKGFILKEWEYNLTTKDGKTDKVVVGGDSGGCGGGQNISERMRSLNVVGEELLVDG</sequence>
<protein>
    <submittedName>
        <fullName evidence="8">Uncharacterized protein</fullName>
    </submittedName>
</protein>
<dbReference type="GO" id="GO:0030490">
    <property type="term" value="P:maturation of SSU-rRNA"/>
    <property type="evidence" value="ECO:0007669"/>
    <property type="project" value="TreeGrafter"/>
</dbReference>
<reference evidence="8 9" key="1">
    <citation type="submission" date="2020-08" db="EMBL/GenBank/DDBJ databases">
        <title>Plant Genome Project.</title>
        <authorList>
            <person name="Zhang R.-G."/>
        </authorList>
    </citation>
    <scope>NUCLEOTIDE SEQUENCE [LARGE SCALE GENOMIC DNA]</scope>
    <source>
        <strain evidence="8">WSP0</strain>
        <tissue evidence="8">Leaf</tissue>
    </source>
</reference>
<keyword evidence="4" id="KW-0698">rRNA processing</keyword>
<keyword evidence="7" id="KW-0812">Transmembrane</keyword>
<comment type="function">
    <text evidence="6">Involved in nucleolar processing of pre-18S ribosomal RNA. Has a role in the nuclear export of 40S pre-ribosomal subunit to the cytoplasm.</text>
</comment>
<organism evidence="8 9">
    <name type="scientific">Rhododendron griersonianum</name>
    <dbReference type="NCBI Taxonomy" id="479676"/>
    <lineage>
        <taxon>Eukaryota</taxon>
        <taxon>Viridiplantae</taxon>
        <taxon>Streptophyta</taxon>
        <taxon>Embryophyta</taxon>
        <taxon>Tracheophyta</taxon>
        <taxon>Spermatophyta</taxon>
        <taxon>Magnoliopsida</taxon>
        <taxon>eudicotyledons</taxon>
        <taxon>Gunneridae</taxon>
        <taxon>Pentapetalae</taxon>
        <taxon>asterids</taxon>
        <taxon>Ericales</taxon>
        <taxon>Ericaceae</taxon>
        <taxon>Ericoideae</taxon>
        <taxon>Rhodoreae</taxon>
        <taxon>Rhododendron</taxon>
    </lineage>
</organism>
<evidence type="ECO:0000256" key="5">
    <source>
        <dbReference type="ARBA" id="ARBA00023242"/>
    </source>
</evidence>
<evidence type="ECO:0000256" key="1">
    <source>
        <dbReference type="ARBA" id="ARBA00004604"/>
    </source>
</evidence>
<dbReference type="Proteomes" id="UP000823749">
    <property type="component" value="Chromosome 6"/>
</dbReference>
<proteinExistence type="inferred from homology"/>
<evidence type="ECO:0000256" key="6">
    <source>
        <dbReference type="ARBA" id="ARBA00024695"/>
    </source>
</evidence>
<keyword evidence="7" id="KW-0472">Membrane</keyword>
<accession>A0AAV6JW47</accession>
<keyword evidence="9" id="KW-1185">Reference proteome</keyword>
<feature type="transmembrane region" description="Helical" evidence="7">
    <location>
        <begin position="126"/>
        <end position="153"/>
    </location>
</feature>
<evidence type="ECO:0000256" key="2">
    <source>
        <dbReference type="ARBA" id="ARBA00007466"/>
    </source>
</evidence>
<comment type="caution">
    <text evidence="8">The sequence shown here is derived from an EMBL/GenBank/DDBJ whole genome shotgun (WGS) entry which is preliminary data.</text>
</comment>
<evidence type="ECO:0000313" key="8">
    <source>
        <dbReference type="EMBL" id="KAG5544390.1"/>
    </source>
</evidence>
<evidence type="ECO:0000313" key="9">
    <source>
        <dbReference type="Proteomes" id="UP000823749"/>
    </source>
</evidence>
<dbReference type="GO" id="GO:0032040">
    <property type="term" value="C:small-subunit processome"/>
    <property type="evidence" value="ECO:0007669"/>
    <property type="project" value="InterPro"/>
</dbReference>
<gene>
    <name evidence="8" type="ORF">RHGRI_016968</name>
</gene>
<dbReference type="GO" id="GO:0030692">
    <property type="term" value="C:Noc4p-Nop14p complex"/>
    <property type="evidence" value="ECO:0007669"/>
    <property type="project" value="TreeGrafter"/>
</dbReference>
<keyword evidence="3" id="KW-0690">Ribosome biogenesis</keyword>
<evidence type="ECO:0000256" key="3">
    <source>
        <dbReference type="ARBA" id="ARBA00022517"/>
    </source>
</evidence>
<dbReference type="PANTHER" id="PTHR23183">
    <property type="entry name" value="NOP14"/>
    <property type="match status" value="1"/>
</dbReference>
<evidence type="ECO:0000256" key="4">
    <source>
        <dbReference type="ARBA" id="ARBA00022552"/>
    </source>
</evidence>